<comment type="caution">
    <text evidence="4">The sequence shown here is derived from an EMBL/GenBank/DDBJ whole genome shotgun (WGS) entry which is preliminary data.</text>
</comment>
<name>A0ABQ0G7M8_9PEZI</name>
<dbReference type="InterPro" id="IPR042171">
    <property type="entry name" value="Acyl-CoA_hotdog"/>
</dbReference>
<dbReference type="SUPFAM" id="SSF54637">
    <property type="entry name" value="Thioesterase/thiol ester dehydrase-isomerase"/>
    <property type="match status" value="1"/>
</dbReference>
<dbReference type="Pfam" id="PF13622">
    <property type="entry name" value="4HBT_3"/>
    <property type="match status" value="1"/>
</dbReference>
<gene>
    <name evidence="4" type="ORF">MFIFM68171_03969</name>
</gene>
<feature type="domain" description="Acyl-CoA thioesterase-like C-terminal" evidence="3">
    <location>
        <begin position="168"/>
        <end position="320"/>
    </location>
</feature>
<proteinExistence type="predicted"/>
<dbReference type="PANTHER" id="PTHR38110">
    <property type="entry name" value="CHROMOSOME 23, WHOLE GENOME SHOTGUN SEQUENCE"/>
    <property type="match status" value="1"/>
</dbReference>
<dbReference type="InterPro" id="IPR049449">
    <property type="entry name" value="TesB_ACOT8-like_N"/>
</dbReference>
<evidence type="ECO:0000313" key="4">
    <source>
        <dbReference type="EMBL" id="GAB1313759.1"/>
    </source>
</evidence>
<evidence type="ECO:0000313" key="5">
    <source>
        <dbReference type="Proteomes" id="UP001628179"/>
    </source>
</evidence>
<dbReference type="Gene3D" id="2.40.160.210">
    <property type="entry name" value="Acyl-CoA thioesterase, double hotdog domain"/>
    <property type="match status" value="1"/>
</dbReference>
<dbReference type="InterPro" id="IPR052389">
    <property type="entry name" value="Sec_Metab_Biosynth-Assoc"/>
</dbReference>
<reference evidence="4 5" key="1">
    <citation type="submission" date="2024-09" db="EMBL/GenBank/DDBJ databases">
        <title>Itraconazole resistance in Madurella fahalii resulting from another homologue of gene encoding cytochrome P450 14-alpha sterol demethylase (CYP51).</title>
        <authorList>
            <person name="Yoshioka I."/>
            <person name="Fahal A.H."/>
            <person name="Kaneko S."/>
            <person name="Yaguchi T."/>
        </authorList>
    </citation>
    <scope>NUCLEOTIDE SEQUENCE [LARGE SCALE GENOMIC DNA]</scope>
    <source>
        <strain evidence="4 5">IFM 68171</strain>
    </source>
</reference>
<feature type="region of interest" description="Disordered" evidence="1">
    <location>
        <begin position="327"/>
        <end position="346"/>
    </location>
</feature>
<dbReference type="InterPro" id="IPR029069">
    <property type="entry name" value="HotDog_dom_sf"/>
</dbReference>
<dbReference type="Proteomes" id="UP001628179">
    <property type="component" value="Unassembled WGS sequence"/>
</dbReference>
<evidence type="ECO:0000259" key="3">
    <source>
        <dbReference type="Pfam" id="PF20789"/>
    </source>
</evidence>
<dbReference type="GeneID" id="98174712"/>
<feature type="domain" description="Acyl-CoA thioesterase-like N-terminal HotDog" evidence="2">
    <location>
        <begin position="34"/>
        <end position="109"/>
    </location>
</feature>
<dbReference type="InterPro" id="IPR049450">
    <property type="entry name" value="ACOT8-like_C"/>
</dbReference>
<evidence type="ECO:0000259" key="2">
    <source>
        <dbReference type="Pfam" id="PF13622"/>
    </source>
</evidence>
<protein>
    <submittedName>
        <fullName evidence="4">Thioesterase domain-containing protein</fullName>
    </submittedName>
</protein>
<evidence type="ECO:0000256" key="1">
    <source>
        <dbReference type="SAM" id="MobiDB-lite"/>
    </source>
</evidence>
<dbReference type="EMBL" id="BAAFSV010000002">
    <property type="protein sequence ID" value="GAB1313759.1"/>
    <property type="molecule type" value="Genomic_DNA"/>
</dbReference>
<organism evidence="4 5">
    <name type="scientific">Madurella fahalii</name>
    <dbReference type="NCBI Taxonomy" id="1157608"/>
    <lineage>
        <taxon>Eukaryota</taxon>
        <taxon>Fungi</taxon>
        <taxon>Dikarya</taxon>
        <taxon>Ascomycota</taxon>
        <taxon>Pezizomycotina</taxon>
        <taxon>Sordariomycetes</taxon>
        <taxon>Sordariomycetidae</taxon>
        <taxon>Sordariales</taxon>
        <taxon>Sordariales incertae sedis</taxon>
        <taxon>Madurella</taxon>
    </lineage>
</organism>
<dbReference type="RefSeq" id="XP_070915490.1">
    <property type="nucleotide sequence ID" value="XM_071059389.1"/>
</dbReference>
<accession>A0ABQ0G7M8</accession>
<sequence>MERTNNVGDVVPFGEAIKTQKLGSHTYSVTLVDSFCIGTVPNGGYVASCLLEAARLHLAPTGQKDVLNAHFQFLNRTETGSAVIIIEDVKLGRQLSTLHATLYQRALLPEAPWITHGSTRKEIVAYLTMADLSKETGISLPIPAFGLQYPLAPPPTPDFAALKEDRDPNWTQLKFPPGSPLGYARCLQNCVYYAPKRGQPIRSIIDKWVRLASGEKFTASSLGYVSDCWPYVVEAHRPSKREAEERRRGGDPVPFAPGARFWYPTVVLNLELKKPLPEAGLEWLQLRIQSKQVKNGRLDLEILVLDEMGELVALSNHVNLILGSERNTAERSKTNETAHKDSQSRF</sequence>
<dbReference type="Pfam" id="PF20789">
    <property type="entry name" value="4HBT_3C"/>
    <property type="match status" value="1"/>
</dbReference>
<keyword evidence="5" id="KW-1185">Reference proteome</keyword>
<dbReference type="PANTHER" id="PTHR38110:SF1">
    <property type="entry name" value="THIOESTERASE DOMAIN-CONTAINING PROTEIN"/>
    <property type="match status" value="1"/>
</dbReference>